<dbReference type="RefSeq" id="XP_008710585.1">
    <property type="nucleotide sequence ID" value="XM_008712363.1"/>
</dbReference>
<keyword evidence="5" id="KW-0804">Transcription</keyword>
<dbReference type="PANTHER" id="PTHR31944:SF129">
    <property type="entry name" value="ASPYRIDONES CLUSTER REGULATOR APDR-RELATED"/>
    <property type="match status" value="1"/>
</dbReference>
<dbReference type="PANTHER" id="PTHR31944">
    <property type="entry name" value="HEME-RESPONSIVE ZINC FINGER TRANSCRIPTION FACTOR HAP1"/>
    <property type="match status" value="1"/>
</dbReference>
<gene>
    <name evidence="8" type="ORF">HMPREF1541_00054</name>
</gene>
<keyword evidence="6" id="KW-0539">Nucleus</keyword>
<dbReference type="InterPro" id="IPR051430">
    <property type="entry name" value="Fungal_TF_Env_Response"/>
</dbReference>
<keyword evidence="4" id="KW-0238">DNA-binding</keyword>
<keyword evidence="1" id="KW-0479">Metal-binding</keyword>
<dbReference type="GO" id="GO:0008270">
    <property type="term" value="F:zinc ion binding"/>
    <property type="evidence" value="ECO:0007669"/>
    <property type="project" value="InterPro"/>
</dbReference>
<dbReference type="GeneID" id="19967393"/>
<dbReference type="SMART" id="SM00906">
    <property type="entry name" value="Fungal_trans"/>
    <property type="match status" value="1"/>
</dbReference>
<evidence type="ECO:0000256" key="3">
    <source>
        <dbReference type="ARBA" id="ARBA00023015"/>
    </source>
</evidence>
<dbReference type="Proteomes" id="UP000030752">
    <property type="component" value="Unassembled WGS sequence"/>
</dbReference>
<dbReference type="OrthoDB" id="4337792at2759"/>
<dbReference type="InterPro" id="IPR007219">
    <property type="entry name" value="XnlR_reg_dom"/>
</dbReference>
<name>W2SD00_CYPE1</name>
<keyword evidence="9" id="KW-1185">Reference proteome</keyword>
<evidence type="ECO:0000256" key="4">
    <source>
        <dbReference type="ARBA" id="ARBA00023125"/>
    </source>
</evidence>
<dbReference type="VEuPathDB" id="FungiDB:HMPREF1541_00054"/>
<evidence type="ECO:0000256" key="5">
    <source>
        <dbReference type="ARBA" id="ARBA00023163"/>
    </source>
</evidence>
<dbReference type="GO" id="GO:0006351">
    <property type="term" value="P:DNA-templated transcription"/>
    <property type="evidence" value="ECO:0007669"/>
    <property type="project" value="InterPro"/>
</dbReference>
<dbReference type="HOGENOM" id="CLU_007091_3_2_1"/>
<evidence type="ECO:0000259" key="7">
    <source>
        <dbReference type="SMART" id="SM00906"/>
    </source>
</evidence>
<evidence type="ECO:0000256" key="2">
    <source>
        <dbReference type="ARBA" id="ARBA00022833"/>
    </source>
</evidence>
<organism evidence="8 9">
    <name type="scientific">Cyphellophora europaea (strain CBS 101466)</name>
    <name type="common">Phialophora europaea</name>
    <dbReference type="NCBI Taxonomy" id="1220924"/>
    <lineage>
        <taxon>Eukaryota</taxon>
        <taxon>Fungi</taxon>
        <taxon>Dikarya</taxon>
        <taxon>Ascomycota</taxon>
        <taxon>Pezizomycotina</taxon>
        <taxon>Eurotiomycetes</taxon>
        <taxon>Chaetothyriomycetidae</taxon>
        <taxon>Chaetothyriales</taxon>
        <taxon>Cyphellophoraceae</taxon>
        <taxon>Cyphellophora</taxon>
    </lineage>
</organism>
<dbReference type="GO" id="GO:0001228">
    <property type="term" value="F:DNA-binding transcription activator activity, RNA polymerase II-specific"/>
    <property type="evidence" value="ECO:0007669"/>
    <property type="project" value="TreeGrafter"/>
</dbReference>
<keyword evidence="3" id="KW-0805">Transcription regulation</keyword>
<dbReference type="AlphaFoldDB" id="W2SD00"/>
<dbReference type="Pfam" id="PF04082">
    <property type="entry name" value="Fungal_trans"/>
    <property type="match status" value="1"/>
</dbReference>
<protein>
    <recommendedName>
        <fullName evidence="7">Xylanolytic transcriptional activator regulatory domain-containing protein</fullName>
    </recommendedName>
</protein>
<evidence type="ECO:0000313" key="9">
    <source>
        <dbReference type="Proteomes" id="UP000030752"/>
    </source>
</evidence>
<dbReference type="InParanoid" id="W2SD00"/>
<evidence type="ECO:0000256" key="1">
    <source>
        <dbReference type="ARBA" id="ARBA00022723"/>
    </source>
</evidence>
<dbReference type="eggNOG" id="ENOG502SMMJ">
    <property type="taxonomic scope" value="Eukaryota"/>
</dbReference>
<accession>W2SD00</accession>
<proteinExistence type="predicted"/>
<dbReference type="GO" id="GO:0005634">
    <property type="term" value="C:nucleus"/>
    <property type="evidence" value="ECO:0007669"/>
    <property type="project" value="TreeGrafter"/>
</dbReference>
<dbReference type="EMBL" id="KB822711">
    <property type="protein sequence ID" value="ETN45873.1"/>
    <property type="molecule type" value="Genomic_DNA"/>
</dbReference>
<dbReference type="CDD" id="cd12148">
    <property type="entry name" value="fungal_TF_MHR"/>
    <property type="match status" value="1"/>
</dbReference>
<sequence>MVKSYLKTFESVYRILHVPTFWHEYQQLWTGDRIDLDVQLKIFLVIAIGSSIFQSRDTALEGKVHQWISAAQNWLSGPLEKDRLTITGLQVYCLTLLARQIFSIGGDLIWISSGSLVNQAMQMGLHRDPRHFAAMSVLQAELRRRLWATVLEIALQSSLDTAMSPRISVGDFDTAPPANINDDDLDESTTNLNLYSAETYTMTSDQLLLFRSMPVRLRALHFLNDFGSEQSYLEALELTKEILDACKSSSAFLARCEVSTFRRNLLDYLQRRFLLPLHCSFANQARAQPLFYYSLKVSLDAAIAIIAPPSDEEYSRLLQVGGGLFREGLRYASITIGLEVLSQAESARENSPSQPDSHRGWAKAMLKRMIDQSLERICSGETNVKNHMFLSMVLAQAGALEAGEPSRLKLAQAAHDSLEYCNRLLQSRVAALPLIECLGMGAATSTSDELGDFGLDLDFDYFMLNGI</sequence>
<keyword evidence="2" id="KW-0862">Zinc</keyword>
<dbReference type="GO" id="GO:0000978">
    <property type="term" value="F:RNA polymerase II cis-regulatory region sequence-specific DNA binding"/>
    <property type="evidence" value="ECO:0007669"/>
    <property type="project" value="TreeGrafter"/>
</dbReference>
<feature type="domain" description="Xylanolytic transcriptional activator regulatory" evidence="7">
    <location>
        <begin position="109"/>
        <end position="183"/>
    </location>
</feature>
<reference evidence="8 9" key="1">
    <citation type="submission" date="2013-03" db="EMBL/GenBank/DDBJ databases">
        <title>The Genome Sequence of Phialophora europaea CBS 101466.</title>
        <authorList>
            <consortium name="The Broad Institute Genomics Platform"/>
            <person name="Cuomo C."/>
            <person name="de Hoog S."/>
            <person name="Gorbushina A."/>
            <person name="Walker B."/>
            <person name="Young S.K."/>
            <person name="Zeng Q."/>
            <person name="Gargeya S."/>
            <person name="Fitzgerald M."/>
            <person name="Haas B."/>
            <person name="Abouelleil A."/>
            <person name="Allen A.W."/>
            <person name="Alvarado L."/>
            <person name="Arachchi H.M."/>
            <person name="Berlin A.M."/>
            <person name="Chapman S.B."/>
            <person name="Gainer-Dewar J."/>
            <person name="Goldberg J."/>
            <person name="Griggs A."/>
            <person name="Gujja S."/>
            <person name="Hansen M."/>
            <person name="Howarth C."/>
            <person name="Imamovic A."/>
            <person name="Ireland A."/>
            <person name="Larimer J."/>
            <person name="McCowan C."/>
            <person name="Murphy C."/>
            <person name="Pearson M."/>
            <person name="Poon T.W."/>
            <person name="Priest M."/>
            <person name="Roberts A."/>
            <person name="Saif S."/>
            <person name="Shea T."/>
            <person name="Sisk P."/>
            <person name="Sykes S."/>
            <person name="Wortman J."/>
            <person name="Nusbaum C."/>
            <person name="Birren B."/>
        </authorList>
    </citation>
    <scope>NUCLEOTIDE SEQUENCE [LARGE SCALE GENOMIC DNA]</scope>
    <source>
        <strain evidence="8 9">CBS 101466</strain>
    </source>
</reference>
<evidence type="ECO:0000313" key="8">
    <source>
        <dbReference type="EMBL" id="ETN45873.1"/>
    </source>
</evidence>
<evidence type="ECO:0000256" key="6">
    <source>
        <dbReference type="ARBA" id="ARBA00023242"/>
    </source>
</evidence>